<keyword evidence="5" id="KW-1015">Disulfide bond</keyword>
<feature type="chain" id="PRO_5035897214" description="Epidermal patterning factor-like protein" evidence="6">
    <location>
        <begin position="42"/>
        <end position="180"/>
    </location>
</feature>
<dbReference type="PANTHER" id="PTHR33109:SF4">
    <property type="entry name" value="EPIDERMAL PATTERNING FACTOR-LIKE PROTEIN 6"/>
    <property type="match status" value="1"/>
</dbReference>
<gene>
    <name evidence="7" type="ORF">KP509_37G040800</name>
</gene>
<dbReference type="OrthoDB" id="1937916at2759"/>
<reference evidence="7" key="1">
    <citation type="submission" date="2021-08" db="EMBL/GenBank/DDBJ databases">
        <title>WGS assembly of Ceratopteris richardii.</title>
        <authorList>
            <person name="Marchant D.B."/>
            <person name="Chen G."/>
            <person name="Jenkins J."/>
            <person name="Shu S."/>
            <person name="Leebens-Mack J."/>
            <person name="Grimwood J."/>
            <person name="Schmutz J."/>
            <person name="Soltis P."/>
            <person name="Soltis D."/>
            <person name="Chen Z.-H."/>
        </authorList>
    </citation>
    <scope>NUCLEOTIDE SEQUENCE</scope>
    <source>
        <strain evidence="7">Whitten #5841</strain>
        <tissue evidence="7">Leaf</tissue>
    </source>
</reference>
<dbReference type="AlphaFoldDB" id="A0A8T2Q860"/>
<sequence length="180" mass="19791">MVRELSAVLLVPCTTSSLPPHLTRVMIFTLIIVLLIQASQASSSTSSSAASETASEAIVGPIAKAMTSRHGIHKAILGKSKLLLTIKSQKYVPSFWAAWAHEHVRASRANKERSSYPLYKDDRETRALVGSSPPSCYKKCGTCIPCKSALVPIHTGSMIIREEYYPEAWRCQCRGKIYNP</sequence>
<dbReference type="Pfam" id="PF17181">
    <property type="entry name" value="EPF"/>
    <property type="match status" value="1"/>
</dbReference>
<accession>A0A8T2Q860</accession>
<dbReference type="Proteomes" id="UP000825935">
    <property type="component" value="Chromosome 37"/>
</dbReference>
<comment type="similarity">
    <text evidence="2">Belongs to the plant cysteine rich small secretory peptide family. Epidermal patterning factor subfamily.</text>
</comment>
<organism evidence="7 8">
    <name type="scientific">Ceratopteris richardii</name>
    <name type="common">Triangle waterfern</name>
    <dbReference type="NCBI Taxonomy" id="49495"/>
    <lineage>
        <taxon>Eukaryota</taxon>
        <taxon>Viridiplantae</taxon>
        <taxon>Streptophyta</taxon>
        <taxon>Embryophyta</taxon>
        <taxon>Tracheophyta</taxon>
        <taxon>Polypodiopsida</taxon>
        <taxon>Polypodiidae</taxon>
        <taxon>Polypodiales</taxon>
        <taxon>Pteridineae</taxon>
        <taxon>Pteridaceae</taxon>
        <taxon>Parkerioideae</taxon>
        <taxon>Ceratopteris</taxon>
    </lineage>
</organism>
<feature type="signal peptide" evidence="6">
    <location>
        <begin position="1"/>
        <end position="41"/>
    </location>
</feature>
<evidence type="ECO:0000256" key="1">
    <source>
        <dbReference type="ARBA" id="ARBA00004613"/>
    </source>
</evidence>
<dbReference type="OMA" id="WAAWAHE"/>
<name>A0A8T2Q860_CERRI</name>
<keyword evidence="3" id="KW-0964">Secreted</keyword>
<dbReference type="GO" id="GO:0010374">
    <property type="term" value="P:stomatal complex development"/>
    <property type="evidence" value="ECO:0007669"/>
    <property type="project" value="InterPro"/>
</dbReference>
<evidence type="ECO:0000313" key="7">
    <source>
        <dbReference type="EMBL" id="KAH7279856.1"/>
    </source>
</evidence>
<evidence type="ECO:0000313" key="8">
    <source>
        <dbReference type="Proteomes" id="UP000825935"/>
    </source>
</evidence>
<dbReference type="PANTHER" id="PTHR33109">
    <property type="entry name" value="EPIDERMAL PATTERNING FACTOR-LIKE PROTEIN 4"/>
    <property type="match status" value="1"/>
</dbReference>
<evidence type="ECO:0000256" key="5">
    <source>
        <dbReference type="ARBA" id="ARBA00023157"/>
    </source>
</evidence>
<evidence type="ECO:0008006" key="9">
    <source>
        <dbReference type="Google" id="ProtNLM"/>
    </source>
</evidence>
<protein>
    <recommendedName>
        <fullName evidence="9">Epidermal patterning factor-like protein</fullName>
    </recommendedName>
</protein>
<evidence type="ECO:0000256" key="3">
    <source>
        <dbReference type="ARBA" id="ARBA00022525"/>
    </source>
</evidence>
<comment type="subcellular location">
    <subcellularLocation>
        <location evidence="1">Secreted</location>
    </subcellularLocation>
</comment>
<proteinExistence type="inferred from homology"/>
<evidence type="ECO:0000256" key="6">
    <source>
        <dbReference type="SAM" id="SignalP"/>
    </source>
</evidence>
<dbReference type="EMBL" id="CM035442">
    <property type="protein sequence ID" value="KAH7279856.1"/>
    <property type="molecule type" value="Genomic_DNA"/>
</dbReference>
<dbReference type="GO" id="GO:0005576">
    <property type="term" value="C:extracellular region"/>
    <property type="evidence" value="ECO:0007669"/>
    <property type="project" value="UniProtKB-SubCell"/>
</dbReference>
<evidence type="ECO:0000256" key="4">
    <source>
        <dbReference type="ARBA" id="ARBA00022729"/>
    </source>
</evidence>
<keyword evidence="8" id="KW-1185">Reference proteome</keyword>
<comment type="caution">
    <text evidence="7">The sequence shown here is derived from an EMBL/GenBank/DDBJ whole genome shotgun (WGS) entry which is preliminary data.</text>
</comment>
<evidence type="ECO:0000256" key="2">
    <source>
        <dbReference type="ARBA" id="ARBA00008127"/>
    </source>
</evidence>
<dbReference type="InterPro" id="IPR039455">
    <property type="entry name" value="EPFL"/>
</dbReference>
<keyword evidence="4 6" id="KW-0732">Signal</keyword>